<keyword evidence="1" id="KW-1015">Disulfide bond</keyword>
<keyword evidence="4" id="KW-1185">Reference proteome</keyword>
<evidence type="ECO:0000256" key="1">
    <source>
        <dbReference type="ARBA" id="ARBA00023157"/>
    </source>
</evidence>
<name>A0AAN9GE36_9CAEN</name>
<evidence type="ECO:0000259" key="2">
    <source>
        <dbReference type="SMART" id="SM00042"/>
    </source>
</evidence>
<sequence length="192" mass="21982">MSFRNYKFRAIKDEFFYVSLVVQTPESASDFVQRLGFKISVFSHEDCTGILPPEGVLTSPNYPGPSPLYSYCHWTLATKKTTTIWFSVLDIDIKEDCEAGGVILSWTSVNGAEQEKIFCHSNSTGKPLKVSIQQNQALTISFRTGYMWSSGSRFSIQYLREYAYQLRQKLCSLNLSLTRQSRLRAVYFVKLH</sequence>
<reference evidence="3 4" key="1">
    <citation type="submission" date="2024-02" db="EMBL/GenBank/DDBJ databases">
        <title>Chromosome-scale genome assembly of the rough periwinkle Littorina saxatilis.</title>
        <authorList>
            <person name="De Jode A."/>
            <person name="Faria R."/>
            <person name="Formenti G."/>
            <person name="Sims Y."/>
            <person name="Smith T.P."/>
            <person name="Tracey A."/>
            <person name="Wood J.M.D."/>
            <person name="Zagrodzka Z.B."/>
            <person name="Johannesson K."/>
            <person name="Butlin R.K."/>
            <person name="Leder E.H."/>
        </authorList>
    </citation>
    <scope>NUCLEOTIDE SEQUENCE [LARGE SCALE GENOMIC DNA]</scope>
    <source>
        <strain evidence="3">Snail1</strain>
        <tissue evidence="3">Muscle</tissue>
    </source>
</reference>
<evidence type="ECO:0000313" key="3">
    <source>
        <dbReference type="EMBL" id="KAK7105618.1"/>
    </source>
</evidence>
<dbReference type="Gene3D" id="2.60.120.290">
    <property type="entry name" value="Spermadhesin, CUB domain"/>
    <property type="match status" value="1"/>
</dbReference>
<organism evidence="3 4">
    <name type="scientific">Littorina saxatilis</name>
    <dbReference type="NCBI Taxonomy" id="31220"/>
    <lineage>
        <taxon>Eukaryota</taxon>
        <taxon>Metazoa</taxon>
        <taxon>Spiralia</taxon>
        <taxon>Lophotrochozoa</taxon>
        <taxon>Mollusca</taxon>
        <taxon>Gastropoda</taxon>
        <taxon>Caenogastropoda</taxon>
        <taxon>Littorinimorpha</taxon>
        <taxon>Littorinoidea</taxon>
        <taxon>Littorinidae</taxon>
        <taxon>Littorina</taxon>
    </lineage>
</organism>
<proteinExistence type="predicted"/>
<evidence type="ECO:0000313" key="4">
    <source>
        <dbReference type="Proteomes" id="UP001374579"/>
    </source>
</evidence>
<dbReference type="AlphaFoldDB" id="A0AAN9GE36"/>
<dbReference type="SMART" id="SM00042">
    <property type="entry name" value="CUB"/>
    <property type="match status" value="1"/>
</dbReference>
<dbReference type="InterPro" id="IPR035914">
    <property type="entry name" value="Sperma_CUB_dom_sf"/>
</dbReference>
<dbReference type="Proteomes" id="UP001374579">
    <property type="component" value="Unassembled WGS sequence"/>
</dbReference>
<gene>
    <name evidence="3" type="ORF">V1264_016977</name>
</gene>
<dbReference type="SUPFAM" id="SSF49854">
    <property type="entry name" value="Spermadhesin, CUB domain"/>
    <property type="match status" value="1"/>
</dbReference>
<dbReference type="InterPro" id="IPR000859">
    <property type="entry name" value="CUB_dom"/>
</dbReference>
<feature type="domain" description="CUB" evidence="2">
    <location>
        <begin position="47"/>
        <end position="161"/>
    </location>
</feature>
<comment type="caution">
    <text evidence="3">The sequence shown here is derived from an EMBL/GenBank/DDBJ whole genome shotgun (WGS) entry which is preliminary data.</text>
</comment>
<accession>A0AAN9GE36</accession>
<dbReference type="Pfam" id="PF00431">
    <property type="entry name" value="CUB"/>
    <property type="match status" value="1"/>
</dbReference>
<dbReference type="EMBL" id="JBAMIC010000007">
    <property type="protein sequence ID" value="KAK7105618.1"/>
    <property type="molecule type" value="Genomic_DNA"/>
</dbReference>
<protein>
    <recommendedName>
        <fullName evidence="2">CUB domain-containing protein</fullName>
    </recommendedName>
</protein>